<accession>A0A1G2HFT4</accession>
<dbReference type="GO" id="GO:0009249">
    <property type="term" value="P:protein lipoylation"/>
    <property type="evidence" value="ECO:0007669"/>
    <property type="project" value="InterPro"/>
</dbReference>
<name>A0A1G2HFT4_9BACT</name>
<dbReference type="PANTHER" id="PTHR10993">
    <property type="entry name" value="OCTANOYLTRANSFERASE"/>
    <property type="match status" value="1"/>
</dbReference>
<dbReference type="GO" id="GO:0033819">
    <property type="term" value="F:lipoyl(octanoyl) transferase activity"/>
    <property type="evidence" value="ECO:0007669"/>
    <property type="project" value="UniProtKB-EC"/>
</dbReference>
<dbReference type="Pfam" id="PF21948">
    <property type="entry name" value="LplA-B_cat"/>
    <property type="match status" value="1"/>
</dbReference>
<dbReference type="EMBL" id="MHOI01000024">
    <property type="protein sequence ID" value="OGZ61249.1"/>
    <property type="molecule type" value="Genomic_DNA"/>
</dbReference>
<evidence type="ECO:0000256" key="2">
    <source>
        <dbReference type="ARBA" id="ARBA00012334"/>
    </source>
</evidence>
<evidence type="ECO:0000259" key="6">
    <source>
        <dbReference type="PROSITE" id="PS51733"/>
    </source>
</evidence>
<evidence type="ECO:0000256" key="1">
    <source>
        <dbReference type="ARBA" id="ARBA00004821"/>
    </source>
</evidence>
<dbReference type="STRING" id="1802163.A2932_00190"/>
<dbReference type="Proteomes" id="UP000179153">
    <property type="component" value="Unassembled WGS sequence"/>
</dbReference>
<dbReference type="SUPFAM" id="SSF55681">
    <property type="entry name" value="Class II aaRS and biotin synthetases"/>
    <property type="match status" value="1"/>
</dbReference>
<protein>
    <recommendedName>
        <fullName evidence="2">lipoyl(octanoyl) transferase</fullName>
        <ecNumber evidence="2">2.3.1.181</ecNumber>
    </recommendedName>
</protein>
<dbReference type="InterPro" id="IPR045864">
    <property type="entry name" value="aa-tRNA-synth_II/BPL/LPL"/>
</dbReference>
<dbReference type="AlphaFoldDB" id="A0A1G2HFT4"/>
<dbReference type="InterPro" id="IPR004143">
    <property type="entry name" value="BPL_LPL_catalytic"/>
</dbReference>
<evidence type="ECO:0000256" key="4">
    <source>
        <dbReference type="ARBA" id="ARBA00023315"/>
    </source>
</evidence>
<gene>
    <name evidence="7" type="ORF">A2932_00190</name>
</gene>
<dbReference type="UniPathway" id="UPA00538">
    <property type="reaction ID" value="UER00592"/>
</dbReference>
<dbReference type="InterPro" id="IPR020605">
    <property type="entry name" value="Octanoyltransferase_CS"/>
</dbReference>
<comment type="pathway">
    <text evidence="1">Protein modification; protein lipoylation via endogenous pathway; protein N(6)-(lipoyl)lysine from octanoyl-[acyl-carrier-protein]: step 1/2.</text>
</comment>
<comment type="caution">
    <text evidence="7">The sequence shown here is derived from an EMBL/GenBank/DDBJ whole genome shotgun (WGS) entry which is preliminary data.</text>
</comment>
<feature type="domain" description="BPL/LPL catalytic" evidence="6">
    <location>
        <begin position="30"/>
        <end position="209"/>
    </location>
</feature>
<dbReference type="PROSITE" id="PS01313">
    <property type="entry name" value="LIPB"/>
    <property type="match status" value="1"/>
</dbReference>
<sequence>MIRWNYLGLCRLPEILELQRRLFLKKHNDGEYDDYLLFAEHYPVFHCEKTRGLSLRIGVNFADFDALGIPIEYTERGGGMTFHGEGQLVCYIIFDTRRLELGPSRLGRMIDQSVSAYLKRFQIHTSPPELSSNIHGVQGVWVGHKKIASRGMKIAAERISTFGFAFNITTDLSFFDYIYPCGLNIRMTSLEKELRHLYGESGRYLEPPPLPTAARELAELIAAFANTEAQCDERLQIQKATY</sequence>
<dbReference type="EC" id="2.3.1.181" evidence="2"/>
<evidence type="ECO:0000313" key="8">
    <source>
        <dbReference type="Proteomes" id="UP000179153"/>
    </source>
</evidence>
<comment type="function">
    <text evidence="5">Catalyzes the transfer of endogenously produced octanoic acid from octanoyl-acyl-carrier-protein onto the lipoyl domains of lipoate-dependent enzymes. Lipoyl-ACP can also act as a substrate although octanoyl-ACP is likely to be the physiological substrate.</text>
</comment>
<dbReference type="InterPro" id="IPR000544">
    <property type="entry name" value="Octanoyltransferase"/>
</dbReference>
<organism evidence="7 8">
    <name type="scientific">Candidatus Spechtbacteria bacterium RIFCSPLOWO2_01_FULL_46_10</name>
    <dbReference type="NCBI Taxonomy" id="1802163"/>
    <lineage>
        <taxon>Bacteria</taxon>
        <taxon>Candidatus Spechtiibacteriota</taxon>
    </lineage>
</organism>
<dbReference type="PROSITE" id="PS51733">
    <property type="entry name" value="BPL_LPL_CATALYTIC"/>
    <property type="match status" value="1"/>
</dbReference>
<dbReference type="Gene3D" id="3.30.930.10">
    <property type="entry name" value="Bira Bifunctional Protein, Domain 2"/>
    <property type="match status" value="1"/>
</dbReference>
<keyword evidence="4" id="KW-0012">Acyltransferase</keyword>
<evidence type="ECO:0000256" key="3">
    <source>
        <dbReference type="ARBA" id="ARBA00022679"/>
    </source>
</evidence>
<proteinExistence type="predicted"/>
<dbReference type="NCBIfam" id="TIGR00214">
    <property type="entry name" value="lipB"/>
    <property type="match status" value="1"/>
</dbReference>
<reference evidence="7 8" key="1">
    <citation type="journal article" date="2016" name="Nat. Commun.">
        <title>Thousands of microbial genomes shed light on interconnected biogeochemical processes in an aquifer system.</title>
        <authorList>
            <person name="Anantharaman K."/>
            <person name="Brown C.T."/>
            <person name="Hug L.A."/>
            <person name="Sharon I."/>
            <person name="Castelle C.J."/>
            <person name="Probst A.J."/>
            <person name="Thomas B.C."/>
            <person name="Singh A."/>
            <person name="Wilkins M.J."/>
            <person name="Karaoz U."/>
            <person name="Brodie E.L."/>
            <person name="Williams K.H."/>
            <person name="Hubbard S.S."/>
            <person name="Banfield J.F."/>
        </authorList>
    </citation>
    <scope>NUCLEOTIDE SEQUENCE [LARGE SCALE GENOMIC DNA]</scope>
</reference>
<evidence type="ECO:0000256" key="5">
    <source>
        <dbReference type="ARBA" id="ARBA00024732"/>
    </source>
</evidence>
<keyword evidence="3 7" id="KW-0808">Transferase</keyword>
<dbReference type="PANTHER" id="PTHR10993:SF7">
    <property type="entry name" value="LIPOYLTRANSFERASE 2, MITOCHONDRIAL-RELATED"/>
    <property type="match status" value="1"/>
</dbReference>
<evidence type="ECO:0000313" key="7">
    <source>
        <dbReference type="EMBL" id="OGZ61249.1"/>
    </source>
</evidence>